<protein>
    <submittedName>
        <fullName evidence="1">Uncharacterized protein</fullName>
    </submittedName>
</protein>
<name>A0A397VZ19_9GLOM</name>
<dbReference type="OrthoDB" id="2438105at2759"/>
<dbReference type="AlphaFoldDB" id="A0A397VZ19"/>
<evidence type="ECO:0000313" key="1">
    <source>
        <dbReference type="EMBL" id="RIB27754.1"/>
    </source>
</evidence>
<dbReference type="Proteomes" id="UP000266673">
    <property type="component" value="Unassembled WGS sequence"/>
</dbReference>
<keyword evidence="2" id="KW-1185">Reference proteome</keyword>
<dbReference type="EMBL" id="QKWP01000088">
    <property type="protein sequence ID" value="RIB27754.1"/>
    <property type="molecule type" value="Genomic_DNA"/>
</dbReference>
<proteinExistence type="predicted"/>
<evidence type="ECO:0000313" key="2">
    <source>
        <dbReference type="Proteomes" id="UP000266673"/>
    </source>
</evidence>
<reference evidence="1 2" key="1">
    <citation type="submission" date="2018-06" db="EMBL/GenBank/DDBJ databases">
        <title>Comparative genomics reveals the genomic features of Rhizophagus irregularis, R. cerebriforme, R. diaphanum and Gigaspora rosea, and their symbiotic lifestyle signature.</title>
        <authorList>
            <person name="Morin E."/>
            <person name="San Clemente H."/>
            <person name="Chen E.C.H."/>
            <person name="De La Providencia I."/>
            <person name="Hainaut M."/>
            <person name="Kuo A."/>
            <person name="Kohler A."/>
            <person name="Murat C."/>
            <person name="Tang N."/>
            <person name="Roy S."/>
            <person name="Loubradou J."/>
            <person name="Henrissat B."/>
            <person name="Grigoriev I.V."/>
            <person name="Corradi N."/>
            <person name="Roux C."/>
            <person name="Martin F.M."/>
        </authorList>
    </citation>
    <scope>NUCLEOTIDE SEQUENCE [LARGE SCALE GENOMIC DNA]</scope>
    <source>
        <strain evidence="1 2">DAOM 194757</strain>
    </source>
</reference>
<accession>A0A397VZ19</accession>
<gene>
    <name evidence="1" type="ORF">C2G38_2159703</name>
</gene>
<sequence length="106" mass="12813">MPDFIAYTTLKLQNTVKDPYSFFKKELLESINLLEDYQFNKLVLDLENGTQKELELHQKWLKCWLHLLLSICHLDRKYGRKFAQSFVYIVLRTNCYQYPHCKNYAT</sequence>
<comment type="caution">
    <text evidence="1">The sequence shown here is derived from an EMBL/GenBank/DDBJ whole genome shotgun (WGS) entry which is preliminary data.</text>
</comment>
<organism evidence="1 2">
    <name type="scientific">Gigaspora rosea</name>
    <dbReference type="NCBI Taxonomy" id="44941"/>
    <lineage>
        <taxon>Eukaryota</taxon>
        <taxon>Fungi</taxon>
        <taxon>Fungi incertae sedis</taxon>
        <taxon>Mucoromycota</taxon>
        <taxon>Glomeromycotina</taxon>
        <taxon>Glomeromycetes</taxon>
        <taxon>Diversisporales</taxon>
        <taxon>Gigasporaceae</taxon>
        <taxon>Gigaspora</taxon>
    </lineage>
</organism>